<name>A0A173LJL7_9ACTN</name>
<organism evidence="4 5">
    <name type="scientific">Dietzia timorensis</name>
    <dbReference type="NCBI Taxonomy" id="499555"/>
    <lineage>
        <taxon>Bacteria</taxon>
        <taxon>Bacillati</taxon>
        <taxon>Actinomycetota</taxon>
        <taxon>Actinomycetes</taxon>
        <taxon>Mycobacteriales</taxon>
        <taxon>Dietziaceae</taxon>
        <taxon>Dietzia</taxon>
    </lineage>
</organism>
<evidence type="ECO:0000256" key="2">
    <source>
        <dbReference type="ARBA" id="ARBA00023239"/>
    </source>
</evidence>
<dbReference type="FunFam" id="3.30.2040.10:FF:000001">
    <property type="entry name" value="D-glutamate cyclase, mitochondrial"/>
    <property type="match status" value="1"/>
</dbReference>
<protein>
    <recommendedName>
        <fullName evidence="3">Putative hydro-lyase BJL86_0925</fullName>
        <ecNumber evidence="3">4.2.1.-</ecNumber>
    </recommendedName>
</protein>
<dbReference type="STRING" id="499555.BJL86_0925"/>
<sequence length="276" mass="29262">MAIIELPADPGALTPAQARAFFRGGPSVPTSGWCTGFAQANLIALPREQAFDFLLFAQRNPKPCPVLEVLEPGQFRAGILGGGTHGASDPLADVRTDAPGYRIWRDGSLVAETPDASEFWSEDMVAFLIGCSFTFEHPLLAAGVPVRHIDAGRNVPMYRTNRACRPAGEFRGELVVSMRAIPAEQVADAVRISSRFPSVHGAPVHIGEPAALGIADLAQPDFGDPPVIDDGDVPVFWACGVTPQAMVMASAPPLAITHSPGMMLITDAPDSDYQVP</sequence>
<evidence type="ECO:0000313" key="5">
    <source>
        <dbReference type="Proteomes" id="UP000186104"/>
    </source>
</evidence>
<dbReference type="Pfam" id="PF07286">
    <property type="entry name" value="D-Glu_cyclase"/>
    <property type="match status" value="1"/>
</dbReference>
<dbReference type="RefSeq" id="WP_067475705.1">
    <property type="nucleotide sequence ID" value="NZ_CP015961.1"/>
</dbReference>
<dbReference type="EMBL" id="CP015961">
    <property type="protein sequence ID" value="ANI91718.1"/>
    <property type="molecule type" value="Genomic_DNA"/>
</dbReference>
<dbReference type="InterPro" id="IPR016938">
    <property type="entry name" value="UPF0317"/>
</dbReference>
<dbReference type="Gene3D" id="3.40.1640.10">
    <property type="entry name" value="PSTPO5379-like"/>
    <property type="match status" value="1"/>
</dbReference>
<dbReference type="GO" id="GO:0016829">
    <property type="term" value="F:lyase activity"/>
    <property type="evidence" value="ECO:0007669"/>
    <property type="project" value="UniProtKB-KW"/>
</dbReference>
<keyword evidence="5" id="KW-1185">Reference proteome</keyword>
<dbReference type="PANTHER" id="PTHR32022">
    <property type="entry name" value="D-GLUTAMATE CYCLASE, MITOCHONDRIAL"/>
    <property type="match status" value="1"/>
</dbReference>
<dbReference type="OrthoDB" id="149585at2"/>
<dbReference type="AlphaFoldDB" id="A0A173LJL7"/>
<evidence type="ECO:0000313" key="4">
    <source>
        <dbReference type="EMBL" id="ANI91718.1"/>
    </source>
</evidence>
<proteinExistence type="inferred from homology"/>
<dbReference type="InterPro" id="IPR038021">
    <property type="entry name" value="Putative_hydro-lyase"/>
</dbReference>
<dbReference type="NCBIfam" id="NF003969">
    <property type="entry name" value="PRK05463.1"/>
    <property type="match status" value="1"/>
</dbReference>
<keyword evidence="2 3" id="KW-0456">Lyase</keyword>
<dbReference type="Proteomes" id="UP000186104">
    <property type="component" value="Chromosome"/>
</dbReference>
<dbReference type="InterPro" id="IPR009906">
    <property type="entry name" value="D-Glu_cyclase"/>
</dbReference>
<accession>A0A173LJL7</accession>
<reference evidence="4 5" key="1">
    <citation type="submission" date="2016-06" db="EMBL/GenBank/DDBJ databases">
        <title>Complete genome sequence of a saline-alkali tolerant type strain Dietzia timorensis ID05-A0528T.</title>
        <authorList>
            <person name="Wu X."/>
        </authorList>
    </citation>
    <scope>NUCLEOTIDE SEQUENCE [LARGE SCALE GENOMIC DNA]</scope>
    <source>
        <strain evidence="4 5">ID05-A0528</strain>
    </source>
</reference>
<comment type="similarity">
    <text evidence="1 3">Belongs to the D-glutamate cyclase family.</text>
</comment>
<evidence type="ECO:0000256" key="1">
    <source>
        <dbReference type="ARBA" id="ARBA00007896"/>
    </source>
</evidence>
<gene>
    <name evidence="4" type="ORF">BJL86_0925</name>
</gene>
<evidence type="ECO:0000256" key="3">
    <source>
        <dbReference type="HAMAP-Rule" id="MF_01830"/>
    </source>
</evidence>
<dbReference type="SUPFAM" id="SSF160920">
    <property type="entry name" value="PSTPO5379-like"/>
    <property type="match status" value="1"/>
</dbReference>
<dbReference type="PANTHER" id="PTHR32022:SF10">
    <property type="entry name" value="D-GLUTAMATE CYCLASE, MITOCHONDRIAL"/>
    <property type="match status" value="1"/>
</dbReference>
<dbReference type="EC" id="4.2.1.-" evidence="3"/>
<dbReference type="HAMAP" id="MF_01830">
    <property type="entry name" value="Hydro_lyase"/>
    <property type="match status" value="1"/>
</dbReference>
<dbReference type="KEGG" id="dtm:BJL86_0925"/>
<dbReference type="PIRSF" id="PIRSF029755">
    <property type="entry name" value="UCP029755"/>
    <property type="match status" value="1"/>
</dbReference>
<dbReference type="Gene3D" id="3.30.2040.10">
    <property type="entry name" value="PSTPO5379-like domain"/>
    <property type="match status" value="1"/>
</dbReference>